<evidence type="ECO:0000313" key="2">
    <source>
        <dbReference type="EMBL" id="QDU82920.1"/>
    </source>
</evidence>
<organism evidence="2 3">
    <name type="scientific">Rohdeia mirabilis</name>
    <dbReference type="NCBI Taxonomy" id="2528008"/>
    <lineage>
        <taxon>Bacteria</taxon>
        <taxon>Pseudomonadati</taxon>
        <taxon>Planctomycetota</taxon>
        <taxon>Planctomycetia</taxon>
        <taxon>Planctomycetia incertae sedis</taxon>
        <taxon>Rohdeia</taxon>
    </lineage>
</organism>
<dbReference type="Proteomes" id="UP000319342">
    <property type="component" value="Chromosome"/>
</dbReference>
<dbReference type="InterPro" id="IPR051030">
    <property type="entry name" value="Vitamin_B12-ABC_binding"/>
</dbReference>
<dbReference type="PROSITE" id="PS50983">
    <property type="entry name" value="FE_B12_PBP"/>
    <property type="match status" value="1"/>
</dbReference>
<dbReference type="InterPro" id="IPR002491">
    <property type="entry name" value="ABC_transptr_periplasmic_BD"/>
</dbReference>
<dbReference type="OrthoDB" id="9787772at2"/>
<dbReference type="Pfam" id="PF01497">
    <property type="entry name" value="Peripla_BP_2"/>
    <property type="match status" value="1"/>
</dbReference>
<accession>A0A518CUL2</accession>
<evidence type="ECO:0000259" key="1">
    <source>
        <dbReference type="PROSITE" id="PS50983"/>
    </source>
</evidence>
<name>A0A518CUL2_9BACT</name>
<reference evidence="2 3" key="1">
    <citation type="submission" date="2019-02" db="EMBL/GenBank/DDBJ databases">
        <title>Deep-cultivation of Planctomycetes and their phenomic and genomic characterization uncovers novel biology.</title>
        <authorList>
            <person name="Wiegand S."/>
            <person name="Jogler M."/>
            <person name="Boedeker C."/>
            <person name="Pinto D."/>
            <person name="Vollmers J."/>
            <person name="Rivas-Marin E."/>
            <person name="Kohn T."/>
            <person name="Peeters S.H."/>
            <person name="Heuer A."/>
            <person name="Rast P."/>
            <person name="Oberbeckmann S."/>
            <person name="Bunk B."/>
            <person name="Jeske O."/>
            <person name="Meyerdierks A."/>
            <person name="Storesund J.E."/>
            <person name="Kallscheuer N."/>
            <person name="Luecker S."/>
            <person name="Lage O.M."/>
            <person name="Pohl T."/>
            <person name="Merkel B.J."/>
            <person name="Hornburger P."/>
            <person name="Mueller R.-W."/>
            <person name="Bruemmer F."/>
            <person name="Labrenz M."/>
            <person name="Spormann A.M."/>
            <person name="Op den Camp H."/>
            <person name="Overmann J."/>
            <person name="Amann R."/>
            <person name="Jetten M.S.M."/>
            <person name="Mascher T."/>
            <person name="Medema M.H."/>
            <person name="Devos D.P."/>
            <person name="Kaster A.-K."/>
            <person name="Ovreas L."/>
            <person name="Rohde M."/>
            <person name="Galperin M.Y."/>
            <person name="Jogler C."/>
        </authorList>
    </citation>
    <scope>NUCLEOTIDE SEQUENCE [LARGE SCALE GENOMIC DNA]</scope>
    <source>
        <strain evidence="2 3">Pla163</strain>
    </source>
</reference>
<evidence type="ECO:0000313" key="3">
    <source>
        <dbReference type="Proteomes" id="UP000319342"/>
    </source>
</evidence>
<dbReference type="SUPFAM" id="SSF53807">
    <property type="entry name" value="Helical backbone' metal receptor"/>
    <property type="match status" value="1"/>
</dbReference>
<dbReference type="RefSeq" id="WP_145181684.1">
    <property type="nucleotide sequence ID" value="NZ_CP036290.1"/>
</dbReference>
<gene>
    <name evidence="2" type="ORF">Pla163_00140</name>
</gene>
<dbReference type="PANTHER" id="PTHR42860">
    <property type="entry name" value="VITAMIN B12-BINDING PROTEIN"/>
    <property type="match status" value="1"/>
</dbReference>
<protein>
    <submittedName>
        <fullName evidence="2">Corrinoid ABC transporter substrate-binding protein</fullName>
    </submittedName>
</protein>
<dbReference type="EMBL" id="CP036290">
    <property type="protein sequence ID" value="QDU82920.1"/>
    <property type="molecule type" value="Genomic_DNA"/>
</dbReference>
<dbReference type="AlphaFoldDB" id="A0A518CUL2"/>
<feature type="domain" description="Fe/B12 periplasmic-binding" evidence="1">
    <location>
        <begin position="2"/>
        <end position="290"/>
    </location>
</feature>
<proteinExistence type="predicted"/>
<keyword evidence="3" id="KW-1185">Reference proteome</keyword>
<sequence>MRIASLLPSATEIVAAVGARDELVGISHECDFPAGVAGLPVLTRPRVAFPRASGAIDRAVRQVLEDALAVYEIELDRLREVAPDVIVTQALCDVCAVSLDDVRAALRELACENVEVVSLEPGRLSDVWGDVRRVGAATGHAEEGERAAAELERRCDLLRARTAAFDARPSVLTVEWIEPVMIGGTWMPELVEIAGGTALVTVPGQHAPTLALEDLRALDPDVVLVKPCGFDLARTAEEAALLQKVLPWSEWRAAREGRVFVADGNAYFNRPGPRLVESAEILAACMHPSACEDLVTKHAAAMRRVRPDGVWVAAAD</sequence>
<dbReference type="PANTHER" id="PTHR42860:SF1">
    <property type="entry name" value="VITAMIN B12-BINDING PROTEIN"/>
    <property type="match status" value="1"/>
</dbReference>
<dbReference type="Gene3D" id="3.40.50.1980">
    <property type="entry name" value="Nitrogenase molybdenum iron protein domain"/>
    <property type="match status" value="2"/>
</dbReference>